<feature type="compositionally biased region" description="Polar residues" evidence="1">
    <location>
        <begin position="24"/>
        <end position="33"/>
    </location>
</feature>
<feature type="compositionally biased region" description="Low complexity" evidence="1">
    <location>
        <begin position="66"/>
        <end position="75"/>
    </location>
</feature>
<feature type="non-terminal residue" evidence="3">
    <location>
        <position position="196"/>
    </location>
</feature>
<feature type="compositionally biased region" description="Low complexity" evidence="1">
    <location>
        <begin position="116"/>
        <end position="127"/>
    </location>
</feature>
<feature type="compositionally biased region" description="Polar residues" evidence="1">
    <location>
        <begin position="76"/>
        <end position="98"/>
    </location>
</feature>
<keyword evidence="2" id="KW-1133">Transmembrane helix</keyword>
<protein>
    <submittedName>
        <fullName evidence="3">Uncharacterized protein</fullName>
    </submittedName>
</protein>
<feature type="compositionally biased region" description="Basic residues" evidence="1">
    <location>
        <begin position="37"/>
        <end position="49"/>
    </location>
</feature>
<evidence type="ECO:0000256" key="2">
    <source>
        <dbReference type="SAM" id="Phobius"/>
    </source>
</evidence>
<keyword evidence="2" id="KW-0812">Transmembrane</keyword>
<feature type="region of interest" description="Disordered" evidence="1">
    <location>
        <begin position="24"/>
        <end position="98"/>
    </location>
</feature>
<sequence>ENLNLSIICHCESCEIFYKSLQSSSDSASINKENLNKKSKKTANHRKKSPKVEKSVRKREHEPESSSESTDLSTDAQNNGRHLDNPSTTDDSQANSDESPALLQRRLEEADPYNNSSTSISTSEPSSDQTDGSKDTRGLLPVCNAILFKCTYITHLTQFNFILIFSILLLLVGCFSYCFIVNTEKKLMYVFPLDSW</sequence>
<accession>A0AAV2A6C2</accession>
<dbReference type="AlphaFoldDB" id="A0AAV2A6C2"/>
<feature type="transmembrane region" description="Helical" evidence="2">
    <location>
        <begin position="159"/>
        <end position="180"/>
    </location>
</feature>
<feature type="non-terminal residue" evidence="3">
    <location>
        <position position="1"/>
    </location>
</feature>
<evidence type="ECO:0000313" key="3">
    <source>
        <dbReference type="EMBL" id="CAL1279503.1"/>
    </source>
</evidence>
<feature type="compositionally biased region" description="Basic and acidic residues" evidence="1">
    <location>
        <begin position="50"/>
        <end position="64"/>
    </location>
</feature>
<evidence type="ECO:0000256" key="1">
    <source>
        <dbReference type="SAM" id="MobiDB-lite"/>
    </source>
</evidence>
<keyword evidence="2" id="KW-0472">Membrane</keyword>
<comment type="caution">
    <text evidence="3">The sequence shown here is derived from an EMBL/GenBank/DDBJ whole genome shotgun (WGS) entry which is preliminary data.</text>
</comment>
<evidence type="ECO:0000313" key="4">
    <source>
        <dbReference type="Proteomes" id="UP001497382"/>
    </source>
</evidence>
<name>A0AAV2A6C2_9ARAC</name>
<organism evidence="3 4">
    <name type="scientific">Larinioides sclopetarius</name>
    <dbReference type="NCBI Taxonomy" id="280406"/>
    <lineage>
        <taxon>Eukaryota</taxon>
        <taxon>Metazoa</taxon>
        <taxon>Ecdysozoa</taxon>
        <taxon>Arthropoda</taxon>
        <taxon>Chelicerata</taxon>
        <taxon>Arachnida</taxon>
        <taxon>Araneae</taxon>
        <taxon>Araneomorphae</taxon>
        <taxon>Entelegynae</taxon>
        <taxon>Araneoidea</taxon>
        <taxon>Araneidae</taxon>
        <taxon>Larinioides</taxon>
    </lineage>
</organism>
<proteinExistence type="predicted"/>
<dbReference type="Proteomes" id="UP001497382">
    <property type="component" value="Unassembled WGS sequence"/>
</dbReference>
<feature type="region of interest" description="Disordered" evidence="1">
    <location>
        <begin position="111"/>
        <end position="134"/>
    </location>
</feature>
<reference evidence="3 4" key="1">
    <citation type="submission" date="2024-04" db="EMBL/GenBank/DDBJ databases">
        <authorList>
            <person name="Rising A."/>
            <person name="Reimegard J."/>
            <person name="Sonavane S."/>
            <person name="Akerstrom W."/>
            <person name="Nylinder S."/>
            <person name="Hedman E."/>
            <person name="Kallberg Y."/>
        </authorList>
    </citation>
    <scope>NUCLEOTIDE SEQUENCE [LARGE SCALE GENOMIC DNA]</scope>
</reference>
<dbReference type="EMBL" id="CAXIEN010000122">
    <property type="protein sequence ID" value="CAL1279503.1"/>
    <property type="molecule type" value="Genomic_DNA"/>
</dbReference>
<keyword evidence="4" id="KW-1185">Reference proteome</keyword>
<gene>
    <name evidence="3" type="ORF">LARSCL_LOCUS10403</name>
</gene>